<accession>A0A7S1DNL5</accession>
<dbReference type="EMBL" id="HBFX01013018">
    <property type="protein sequence ID" value="CAD8953227.1"/>
    <property type="molecule type" value="Transcribed_RNA"/>
</dbReference>
<reference evidence="1" key="1">
    <citation type="submission" date="2021-01" db="EMBL/GenBank/DDBJ databases">
        <authorList>
            <person name="Corre E."/>
            <person name="Pelletier E."/>
            <person name="Niang G."/>
            <person name="Scheremetjew M."/>
            <person name="Finn R."/>
            <person name="Kale V."/>
            <person name="Holt S."/>
            <person name="Cochrane G."/>
            <person name="Meng A."/>
            <person name="Brown T."/>
            <person name="Cohen L."/>
        </authorList>
    </citation>
    <scope>NUCLEOTIDE SEQUENCE</scope>
    <source>
        <strain evidence="1">CCMP644</strain>
    </source>
</reference>
<protein>
    <submittedName>
        <fullName evidence="1">Uncharacterized protein</fullName>
    </submittedName>
</protein>
<sequence length="266" mass="28908">MRERRIVQALLLAYGCALASGFVGTSFGGALHPLRLHGRQSASSSRHVDPLRLAQCAHRQERGSSLCTRALAASAKGGLRITKDITEINMLGDALGEWAKTCELQGVEVEGGKQSGLSNKERVEYVFRAVVSQERSQVLKSIREWIPFALSEHPRCAVLGSFDKATQRLMAMACVEEAPKDEGSDDSVLCLRVRHVAVRPEEDLGDMAGGWTASEDYSALSMCEGVKAHAKHVGLEPDFSDITDVHEGRIFLKTDPFNPAAFGGML</sequence>
<organism evidence="1">
    <name type="scientific">Hemiselmis andersenii</name>
    <name type="common">Cryptophyte alga</name>
    <dbReference type="NCBI Taxonomy" id="464988"/>
    <lineage>
        <taxon>Eukaryota</taxon>
        <taxon>Cryptophyceae</taxon>
        <taxon>Cryptomonadales</taxon>
        <taxon>Hemiselmidaceae</taxon>
        <taxon>Hemiselmis</taxon>
    </lineage>
</organism>
<gene>
    <name evidence="1" type="ORF">HAND00432_LOCUS7764</name>
</gene>
<evidence type="ECO:0000313" key="1">
    <source>
        <dbReference type="EMBL" id="CAD8953227.1"/>
    </source>
</evidence>
<proteinExistence type="predicted"/>
<dbReference type="AlphaFoldDB" id="A0A7S1DNL5"/>
<name>A0A7S1DNL5_HEMAN</name>
<dbReference type="PROSITE" id="PS51257">
    <property type="entry name" value="PROKAR_LIPOPROTEIN"/>
    <property type="match status" value="1"/>
</dbReference>